<evidence type="ECO:0000256" key="2">
    <source>
        <dbReference type="ARBA" id="ARBA00022801"/>
    </source>
</evidence>
<feature type="chain" id="PRO_5001701667" evidence="3">
    <location>
        <begin position="19"/>
        <end position="253"/>
    </location>
</feature>
<dbReference type="Pfam" id="PF00657">
    <property type="entry name" value="Lipase_GDSL"/>
    <property type="match status" value="1"/>
</dbReference>
<dbReference type="InterPro" id="IPR036514">
    <property type="entry name" value="SGNH_hydro_sf"/>
</dbReference>
<dbReference type="AlphaFoldDB" id="A0A074VGK2"/>
<gene>
    <name evidence="4" type="ORF">M437DRAFT_78044</name>
</gene>
<keyword evidence="5" id="KW-1185">Reference proteome</keyword>
<accession>A0A074VGK2</accession>
<dbReference type="InterPro" id="IPR001087">
    <property type="entry name" value="GDSL"/>
</dbReference>
<dbReference type="HOGENOM" id="CLU_065859_0_0_1"/>
<keyword evidence="3" id="KW-0732">Signal</keyword>
<keyword evidence="2" id="KW-0378">Hydrolase</keyword>
<evidence type="ECO:0000256" key="3">
    <source>
        <dbReference type="SAM" id="SignalP"/>
    </source>
</evidence>
<evidence type="ECO:0000313" key="4">
    <source>
        <dbReference type="EMBL" id="KEQ59598.1"/>
    </source>
</evidence>
<dbReference type="GeneID" id="63920304"/>
<evidence type="ECO:0000256" key="1">
    <source>
        <dbReference type="ARBA" id="ARBA00008668"/>
    </source>
</evidence>
<sequence length="253" mass="26968">MWISIIPLALAFAGQVAGQTVYLAGDSTMAPGGGGKGTEGWGQYLHYSLNLPVVNKAFAGRSARSFTREGRFDEIGTLLKKGDFVVIEFGHNDGSSHPDNGRSDCPGNGAETCRYAYNGKTETVHTFPWYLEQAATSYLAKGAHVLISSQTPNNPDQSGVFVSSTPRFVDLAETAATNAKVNFVDHNAYTLAAYKALSVRTVDGYYPNDHTHTSPGGAELVTKAFVRALVCEGSLLGSHVKNDTKAIEGACLK</sequence>
<proteinExistence type="inferred from homology"/>
<dbReference type="PANTHER" id="PTHR43695">
    <property type="entry name" value="PUTATIVE (AFU_ORTHOLOGUE AFUA_2G17250)-RELATED"/>
    <property type="match status" value="1"/>
</dbReference>
<comment type="similarity">
    <text evidence="1">Belongs to the 'GDSL' lipolytic enzyme family.</text>
</comment>
<dbReference type="RefSeq" id="XP_040876621.1">
    <property type="nucleotide sequence ID" value="XM_041026931.1"/>
</dbReference>
<dbReference type="Proteomes" id="UP000030672">
    <property type="component" value="Unassembled WGS sequence"/>
</dbReference>
<reference evidence="4 5" key="1">
    <citation type="journal article" date="2014" name="BMC Genomics">
        <title>Genome sequencing of four Aureobasidium pullulans varieties: biotechnological potential, stress tolerance, and description of new species.</title>
        <authorList>
            <person name="Gostin Ar C."/>
            <person name="Ohm R.A."/>
            <person name="Kogej T."/>
            <person name="Sonjak S."/>
            <person name="Turk M."/>
            <person name="Zajc J."/>
            <person name="Zalar P."/>
            <person name="Grube M."/>
            <person name="Sun H."/>
            <person name="Han J."/>
            <person name="Sharma A."/>
            <person name="Chiniquy J."/>
            <person name="Ngan C.Y."/>
            <person name="Lipzen A."/>
            <person name="Barry K."/>
            <person name="Grigoriev I.V."/>
            <person name="Gunde-Cimerman N."/>
        </authorList>
    </citation>
    <scope>NUCLEOTIDE SEQUENCE [LARGE SCALE GENOMIC DNA]</scope>
    <source>
        <strain evidence="4 5">CBS 110374</strain>
    </source>
</reference>
<protein>
    <submittedName>
        <fullName evidence="4">Putative rhamnogalacturonan acetylesterase</fullName>
    </submittedName>
</protein>
<dbReference type="EMBL" id="KL584847">
    <property type="protein sequence ID" value="KEQ59598.1"/>
    <property type="molecule type" value="Genomic_DNA"/>
</dbReference>
<name>A0A074VGK2_AURM1</name>
<organism evidence="4 5">
    <name type="scientific">Aureobasidium melanogenum (strain CBS 110374)</name>
    <name type="common">Aureobasidium pullulans var. melanogenum</name>
    <dbReference type="NCBI Taxonomy" id="1043003"/>
    <lineage>
        <taxon>Eukaryota</taxon>
        <taxon>Fungi</taxon>
        <taxon>Dikarya</taxon>
        <taxon>Ascomycota</taxon>
        <taxon>Pezizomycotina</taxon>
        <taxon>Dothideomycetes</taxon>
        <taxon>Dothideomycetidae</taxon>
        <taxon>Dothideales</taxon>
        <taxon>Saccotheciaceae</taxon>
        <taxon>Aureobasidium</taxon>
    </lineage>
</organism>
<dbReference type="GO" id="GO:0016788">
    <property type="term" value="F:hydrolase activity, acting on ester bonds"/>
    <property type="evidence" value="ECO:0007669"/>
    <property type="project" value="InterPro"/>
</dbReference>
<dbReference type="SUPFAM" id="SSF52266">
    <property type="entry name" value="SGNH hydrolase"/>
    <property type="match status" value="1"/>
</dbReference>
<dbReference type="Gene3D" id="3.40.50.1110">
    <property type="entry name" value="SGNH hydrolase"/>
    <property type="match status" value="1"/>
</dbReference>
<feature type="signal peptide" evidence="3">
    <location>
        <begin position="1"/>
        <end position="18"/>
    </location>
</feature>
<dbReference type="PANTHER" id="PTHR43695:SF1">
    <property type="entry name" value="RHAMNOGALACTURONAN ACETYLESTERASE"/>
    <property type="match status" value="1"/>
</dbReference>
<dbReference type="InterPro" id="IPR037459">
    <property type="entry name" value="RhgT-like"/>
</dbReference>
<evidence type="ECO:0000313" key="5">
    <source>
        <dbReference type="Proteomes" id="UP000030672"/>
    </source>
</evidence>
<dbReference type="STRING" id="1043003.A0A074VGK2"/>